<evidence type="ECO:0000313" key="2">
    <source>
        <dbReference type="Proteomes" id="UP000784294"/>
    </source>
</evidence>
<keyword evidence="2" id="KW-1185">Reference proteome</keyword>
<dbReference type="EMBL" id="CAAALY010122737">
    <property type="protein sequence ID" value="VEL31471.1"/>
    <property type="molecule type" value="Genomic_DNA"/>
</dbReference>
<evidence type="ECO:0000313" key="1">
    <source>
        <dbReference type="EMBL" id="VEL31471.1"/>
    </source>
</evidence>
<organism evidence="1 2">
    <name type="scientific">Protopolystoma xenopodis</name>
    <dbReference type="NCBI Taxonomy" id="117903"/>
    <lineage>
        <taxon>Eukaryota</taxon>
        <taxon>Metazoa</taxon>
        <taxon>Spiralia</taxon>
        <taxon>Lophotrochozoa</taxon>
        <taxon>Platyhelminthes</taxon>
        <taxon>Monogenea</taxon>
        <taxon>Polyopisthocotylea</taxon>
        <taxon>Polystomatidea</taxon>
        <taxon>Polystomatidae</taxon>
        <taxon>Protopolystoma</taxon>
    </lineage>
</organism>
<comment type="caution">
    <text evidence="1">The sequence shown here is derived from an EMBL/GenBank/DDBJ whole genome shotgun (WGS) entry which is preliminary data.</text>
</comment>
<dbReference type="Proteomes" id="UP000784294">
    <property type="component" value="Unassembled WGS sequence"/>
</dbReference>
<dbReference type="AlphaFoldDB" id="A0A3S5CRX1"/>
<reference evidence="1" key="1">
    <citation type="submission" date="2018-11" db="EMBL/GenBank/DDBJ databases">
        <authorList>
            <consortium name="Pathogen Informatics"/>
        </authorList>
    </citation>
    <scope>NUCLEOTIDE SEQUENCE</scope>
</reference>
<name>A0A3S5CRX1_9PLAT</name>
<gene>
    <name evidence="1" type="ORF">PXEA_LOCUS24911</name>
</gene>
<sequence length="123" mass="14107">MADRRTLCNFLLRQLPLVLVAKTRVSKSRPPSIPSISSRCRKIKRLYLESDFRSITSSSPGPHPTFLYQIVSLSHPLVQRPDWLVSSLQISLCSPNNQALHFRRLYILPNMKACKTGYNRGRL</sequence>
<accession>A0A3S5CRX1</accession>
<protein>
    <submittedName>
        <fullName evidence="1">Uncharacterized protein</fullName>
    </submittedName>
</protein>
<proteinExistence type="predicted"/>